<name>A0A3R8LMV6_9BURK</name>
<sequence length="171" mass="19227">MATMLATAFLVAGCKTEQPVVRPVEIDEAQAFADRLIAEKIAVAADAQREFVALVNEDKAMMAQKQKSLETDEVDVDYLGKPQELLQVFAHRYGYRFVESGKYRTLRNINVRMTKTPPLEVLRNVGYQINSAANVILDKNAHVLRLEYRDKAIRRRGFRQGPSSQADTLGG</sequence>
<dbReference type="Gene3D" id="3.55.50.60">
    <property type="entry name" value="DotD protein"/>
    <property type="match status" value="1"/>
</dbReference>
<evidence type="ECO:0000313" key="1">
    <source>
        <dbReference type="EMBL" id="RRN44287.1"/>
    </source>
</evidence>
<comment type="caution">
    <text evidence="1">The sequence shown here is derived from an EMBL/GenBank/DDBJ whole genome shotgun (WGS) entry which is preliminary data.</text>
</comment>
<dbReference type="InterPro" id="IPR038140">
    <property type="entry name" value="DotD_sf"/>
</dbReference>
<dbReference type="InterPro" id="IPR031817">
    <property type="entry name" value="DotD"/>
</dbReference>
<dbReference type="OrthoDB" id="8969969at2"/>
<protein>
    <recommendedName>
        <fullName evidence="3">DotD/TraH family lipoprotein</fullName>
    </recommendedName>
</protein>
<reference evidence="1 2" key="1">
    <citation type="submission" date="2018-11" db="EMBL/GenBank/DDBJ databases">
        <title>Genome sequencing of Lautropia sp. KCOM 2505 (= ChDC F240).</title>
        <authorList>
            <person name="Kook J.-K."/>
            <person name="Park S.-N."/>
            <person name="Lim Y.K."/>
        </authorList>
    </citation>
    <scope>NUCLEOTIDE SEQUENCE [LARGE SCALE GENOMIC DNA]</scope>
    <source>
        <strain evidence="1 2">KCOM 2505</strain>
    </source>
</reference>
<dbReference type="Pfam" id="PF16816">
    <property type="entry name" value="DotD"/>
    <property type="match status" value="1"/>
</dbReference>
<gene>
    <name evidence="1" type="ORF">EHV23_13250</name>
</gene>
<organism evidence="1 2">
    <name type="scientific">Lautropia dentalis</name>
    <dbReference type="NCBI Taxonomy" id="2490857"/>
    <lineage>
        <taxon>Bacteria</taxon>
        <taxon>Pseudomonadati</taxon>
        <taxon>Pseudomonadota</taxon>
        <taxon>Betaproteobacteria</taxon>
        <taxon>Burkholderiales</taxon>
        <taxon>Burkholderiaceae</taxon>
        <taxon>Lautropia</taxon>
    </lineage>
</organism>
<keyword evidence="2" id="KW-1185">Reference proteome</keyword>
<evidence type="ECO:0000313" key="2">
    <source>
        <dbReference type="Proteomes" id="UP000270261"/>
    </source>
</evidence>
<dbReference type="AlphaFoldDB" id="A0A3R8LMV6"/>
<dbReference type="EMBL" id="RRUE01000002">
    <property type="protein sequence ID" value="RRN44287.1"/>
    <property type="molecule type" value="Genomic_DNA"/>
</dbReference>
<evidence type="ECO:0008006" key="3">
    <source>
        <dbReference type="Google" id="ProtNLM"/>
    </source>
</evidence>
<dbReference type="RefSeq" id="WP_125096482.1">
    <property type="nucleotide sequence ID" value="NZ_RRUE01000002.1"/>
</dbReference>
<dbReference type="Proteomes" id="UP000270261">
    <property type="component" value="Unassembled WGS sequence"/>
</dbReference>
<accession>A0A3R8LMV6</accession>
<proteinExistence type="predicted"/>